<dbReference type="EMBL" id="QSFD01000008">
    <property type="protein sequence ID" value="RHA17706.1"/>
    <property type="molecule type" value="Genomic_DNA"/>
</dbReference>
<dbReference type="Proteomes" id="UP000284779">
    <property type="component" value="Unassembled WGS sequence"/>
</dbReference>
<dbReference type="Proteomes" id="UP000286186">
    <property type="component" value="Unassembled WGS sequence"/>
</dbReference>
<evidence type="ECO:0000313" key="4">
    <source>
        <dbReference type="Proteomes" id="UP000286186"/>
    </source>
</evidence>
<protein>
    <submittedName>
        <fullName evidence="2">Uncharacterized protein</fullName>
    </submittedName>
</protein>
<comment type="caution">
    <text evidence="2">The sequence shown here is derived from an EMBL/GenBank/DDBJ whole genome shotgun (WGS) entry which is preliminary data.</text>
</comment>
<reference evidence="3 4" key="1">
    <citation type="submission" date="2018-08" db="EMBL/GenBank/DDBJ databases">
        <title>A genome reference for cultivated species of the human gut microbiota.</title>
        <authorList>
            <person name="Zou Y."/>
            <person name="Xue W."/>
            <person name="Luo G."/>
        </authorList>
    </citation>
    <scope>NUCLEOTIDE SEQUENCE [LARGE SCALE GENOMIC DNA]</scope>
    <source>
        <strain evidence="2 4">AM23-22</strain>
        <strain evidence="1 3">AM44-11BH</strain>
    </source>
</reference>
<name>A0A414RCK6_9FIRM</name>
<sequence length="65" mass="7315">MADLGKNVKNSGVNTNNSKIKIKMLQKIFVSVHIGKTCYDGREGWARIINAGRLFLLYGNFMLII</sequence>
<evidence type="ECO:0000313" key="2">
    <source>
        <dbReference type="EMBL" id="RHF90768.1"/>
    </source>
</evidence>
<dbReference type="EMBL" id="QRHR01000001">
    <property type="protein sequence ID" value="RHF90768.1"/>
    <property type="molecule type" value="Genomic_DNA"/>
</dbReference>
<evidence type="ECO:0000313" key="1">
    <source>
        <dbReference type="EMBL" id="RHA17706.1"/>
    </source>
</evidence>
<proteinExistence type="predicted"/>
<gene>
    <name evidence="2" type="ORF">DW652_00730</name>
    <name evidence="1" type="ORF">DW944_08725</name>
</gene>
<accession>A0A414RCK6</accession>
<keyword evidence="3" id="KW-1185">Reference proteome</keyword>
<dbReference type="AlphaFoldDB" id="A0A414RCK6"/>
<evidence type="ECO:0000313" key="3">
    <source>
        <dbReference type="Proteomes" id="UP000284779"/>
    </source>
</evidence>
<organism evidence="2 4">
    <name type="scientific">Eubacterium ventriosum</name>
    <dbReference type="NCBI Taxonomy" id="39496"/>
    <lineage>
        <taxon>Bacteria</taxon>
        <taxon>Bacillati</taxon>
        <taxon>Bacillota</taxon>
        <taxon>Clostridia</taxon>
        <taxon>Eubacteriales</taxon>
        <taxon>Eubacteriaceae</taxon>
        <taxon>Eubacterium</taxon>
    </lineage>
</organism>